<dbReference type="AlphaFoldDB" id="A0A0D9XYE8"/>
<protein>
    <submittedName>
        <fullName evidence="1">Uncharacterized protein</fullName>
    </submittedName>
</protein>
<name>A0A0D9XYE8_9ORYZ</name>
<accession>A0A0D9XYE8</accession>
<reference evidence="1" key="3">
    <citation type="submission" date="2015-04" db="UniProtKB">
        <authorList>
            <consortium name="EnsemblPlants"/>
        </authorList>
    </citation>
    <scope>IDENTIFICATION</scope>
</reference>
<evidence type="ECO:0000313" key="2">
    <source>
        <dbReference type="Proteomes" id="UP000032180"/>
    </source>
</evidence>
<evidence type="ECO:0000313" key="1">
    <source>
        <dbReference type="EnsemblPlants" id="LPERR12G07190.1"/>
    </source>
</evidence>
<dbReference type="Gramene" id="LPERR12G07190.1">
    <property type="protein sequence ID" value="LPERR12G07190.1"/>
    <property type="gene ID" value="LPERR12G07190"/>
</dbReference>
<dbReference type="Proteomes" id="UP000032180">
    <property type="component" value="Chromosome 12"/>
</dbReference>
<dbReference type="HOGENOM" id="CLU_2779481_0_0_1"/>
<reference evidence="1 2" key="1">
    <citation type="submission" date="2012-08" db="EMBL/GenBank/DDBJ databases">
        <title>Oryza genome evolution.</title>
        <authorList>
            <person name="Wing R.A."/>
        </authorList>
    </citation>
    <scope>NUCLEOTIDE SEQUENCE</scope>
</reference>
<dbReference type="EnsemblPlants" id="LPERR12G07190.1">
    <property type="protein sequence ID" value="LPERR12G07190.1"/>
    <property type="gene ID" value="LPERR12G07190"/>
</dbReference>
<sequence>MSMLWFWKGLLERFQHPSACLSIGFRHIIITSSIFHTEYRLKSAYEDSSMMTIVVESASQLSMTLSCKR</sequence>
<keyword evidence="2" id="KW-1185">Reference proteome</keyword>
<proteinExistence type="predicted"/>
<reference evidence="2" key="2">
    <citation type="submission" date="2013-12" db="EMBL/GenBank/DDBJ databases">
        <authorList>
            <person name="Yu Y."/>
            <person name="Lee S."/>
            <person name="de Baynast K."/>
            <person name="Wissotski M."/>
            <person name="Liu L."/>
            <person name="Talag J."/>
            <person name="Goicoechea J."/>
            <person name="Angelova A."/>
            <person name="Jetty R."/>
            <person name="Kudrna D."/>
            <person name="Golser W."/>
            <person name="Rivera L."/>
            <person name="Zhang J."/>
            <person name="Wing R."/>
        </authorList>
    </citation>
    <scope>NUCLEOTIDE SEQUENCE</scope>
</reference>
<organism evidence="1 2">
    <name type="scientific">Leersia perrieri</name>
    <dbReference type="NCBI Taxonomy" id="77586"/>
    <lineage>
        <taxon>Eukaryota</taxon>
        <taxon>Viridiplantae</taxon>
        <taxon>Streptophyta</taxon>
        <taxon>Embryophyta</taxon>
        <taxon>Tracheophyta</taxon>
        <taxon>Spermatophyta</taxon>
        <taxon>Magnoliopsida</taxon>
        <taxon>Liliopsida</taxon>
        <taxon>Poales</taxon>
        <taxon>Poaceae</taxon>
        <taxon>BOP clade</taxon>
        <taxon>Oryzoideae</taxon>
        <taxon>Oryzeae</taxon>
        <taxon>Oryzinae</taxon>
        <taxon>Leersia</taxon>
    </lineage>
</organism>